<dbReference type="InParanoid" id="A2ENS3"/>
<dbReference type="RefSeq" id="XP_001317922.1">
    <property type="nucleotide sequence ID" value="XM_001317887.1"/>
</dbReference>
<accession>A2ENS3</accession>
<evidence type="ECO:0000313" key="5">
    <source>
        <dbReference type="Proteomes" id="UP000001542"/>
    </source>
</evidence>
<dbReference type="PROSITE" id="PS51543">
    <property type="entry name" value="FYRC"/>
    <property type="match status" value="1"/>
</dbReference>
<keyword evidence="2" id="KW-0539">Nucleus</keyword>
<feature type="compositionally biased region" description="Acidic residues" evidence="3">
    <location>
        <begin position="71"/>
        <end position="98"/>
    </location>
</feature>
<evidence type="ECO:0000256" key="2">
    <source>
        <dbReference type="ARBA" id="ARBA00023242"/>
    </source>
</evidence>
<dbReference type="AlphaFoldDB" id="A2ENS3"/>
<dbReference type="VEuPathDB" id="TrichDB:TVAG_005430"/>
<evidence type="ECO:0000313" key="4">
    <source>
        <dbReference type="EMBL" id="EAY05699.1"/>
    </source>
</evidence>
<dbReference type="GO" id="GO:0005634">
    <property type="term" value="C:nucleus"/>
    <property type="evidence" value="ECO:0000318"/>
    <property type="project" value="GO_Central"/>
</dbReference>
<reference evidence="4" key="2">
    <citation type="journal article" date="2007" name="Science">
        <title>Draft genome sequence of the sexually transmitted pathogen Trichomonas vaginalis.</title>
        <authorList>
            <person name="Carlton J.M."/>
            <person name="Hirt R.P."/>
            <person name="Silva J.C."/>
            <person name="Delcher A.L."/>
            <person name="Schatz M."/>
            <person name="Zhao Q."/>
            <person name="Wortman J.R."/>
            <person name="Bidwell S.L."/>
            <person name="Alsmark U.C.M."/>
            <person name="Besteiro S."/>
            <person name="Sicheritz-Ponten T."/>
            <person name="Noel C.J."/>
            <person name="Dacks J.B."/>
            <person name="Foster P.G."/>
            <person name="Simillion C."/>
            <person name="Van de Peer Y."/>
            <person name="Miranda-Saavedra D."/>
            <person name="Barton G.J."/>
            <person name="Westrop G.D."/>
            <person name="Mueller S."/>
            <person name="Dessi D."/>
            <person name="Fiori P.L."/>
            <person name="Ren Q."/>
            <person name="Paulsen I."/>
            <person name="Zhang H."/>
            <person name="Bastida-Corcuera F.D."/>
            <person name="Simoes-Barbosa A."/>
            <person name="Brown M.T."/>
            <person name="Hayes R.D."/>
            <person name="Mukherjee M."/>
            <person name="Okumura C.Y."/>
            <person name="Schneider R."/>
            <person name="Smith A.J."/>
            <person name="Vanacova S."/>
            <person name="Villalvazo M."/>
            <person name="Haas B.J."/>
            <person name="Pertea M."/>
            <person name="Feldblyum T.V."/>
            <person name="Utterback T.R."/>
            <person name="Shu C.L."/>
            <person name="Osoegawa K."/>
            <person name="de Jong P.J."/>
            <person name="Hrdy I."/>
            <person name="Horvathova L."/>
            <person name="Zubacova Z."/>
            <person name="Dolezal P."/>
            <person name="Malik S.B."/>
            <person name="Logsdon J.M. Jr."/>
            <person name="Henze K."/>
            <person name="Gupta A."/>
            <person name="Wang C.C."/>
            <person name="Dunne R.L."/>
            <person name="Upcroft J.A."/>
            <person name="Upcroft P."/>
            <person name="White O."/>
            <person name="Salzberg S.L."/>
            <person name="Tang P."/>
            <person name="Chiu C.-H."/>
            <person name="Lee Y.-S."/>
            <person name="Embley T.M."/>
            <person name="Coombs G.H."/>
            <person name="Mottram J.C."/>
            <person name="Tachezy J."/>
            <person name="Fraser-Liggett C.M."/>
            <person name="Johnson P.J."/>
        </authorList>
    </citation>
    <scope>NUCLEOTIDE SEQUENCE [LARGE SCALE GENOMIC DNA]</scope>
    <source>
        <strain evidence="4">G3</strain>
    </source>
</reference>
<organism evidence="4 5">
    <name type="scientific">Trichomonas vaginalis (strain ATCC PRA-98 / G3)</name>
    <dbReference type="NCBI Taxonomy" id="412133"/>
    <lineage>
        <taxon>Eukaryota</taxon>
        <taxon>Metamonada</taxon>
        <taxon>Parabasalia</taxon>
        <taxon>Trichomonadida</taxon>
        <taxon>Trichomonadidae</taxon>
        <taxon>Trichomonas</taxon>
    </lineage>
</organism>
<feature type="compositionally biased region" description="Basic and acidic residues" evidence="3">
    <location>
        <begin position="670"/>
        <end position="699"/>
    </location>
</feature>
<dbReference type="InterPro" id="IPR027417">
    <property type="entry name" value="P-loop_NTPase"/>
</dbReference>
<evidence type="ECO:0000256" key="3">
    <source>
        <dbReference type="SAM" id="MobiDB-lite"/>
    </source>
</evidence>
<dbReference type="Proteomes" id="UP000001542">
    <property type="component" value="Unassembled WGS sequence"/>
</dbReference>
<feature type="compositionally biased region" description="Polar residues" evidence="3">
    <location>
        <begin position="14"/>
        <end position="24"/>
    </location>
</feature>
<reference evidence="4" key="1">
    <citation type="submission" date="2006-10" db="EMBL/GenBank/DDBJ databases">
        <authorList>
            <person name="Amadeo P."/>
            <person name="Zhao Q."/>
            <person name="Wortman J."/>
            <person name="Fraser-Liggett C."/>
            <person name="Carlton J."/>
        </authorList>
    </citation>
    <scope>NUCLEOTIDE SEQUENCE</scope>
    <source>
        <strain evidence="4">G3</strain>
    </source>
</reference>
<name>A2ENS3_TRIV3</name>
<dbReference type="VEuPathDB" id="TrichDB:TVAGG3_0666700"/>
<dbReference type="GO" id="GO:0051726">
    <property type="term" value="P:regulation of cell cycle"/>
    <property type="evidence" value="ECO:0000318"/>
    <property type="project" value="GO_Central"/>
</dbReference>
<comment type="subcellular location">
    <subcellularLocation>
        <location evidence="1">Nucleus</location>
    </subcellularLocation>
</comment>
<keyword evidence="5" id="KW-1185">Reference proteome</keyword>
<protein>
    <submittedName>
        <fullName evidence="4">Uncharacterized protein</fullName>
    </submittedName>
</protein>
<dbReference type="InterPro" id="IPR003888">
    <property type="entry name" value="FYrich_N"/>
</dbReference>
<dbReference type="STRING" id="5722.A2ENS3"/>
<evidence type="ECO:0000256" key="1">
    <source>
        <dbReference type="ARBA" id="ARBA00004123"/>
    </source>
</evidence>
<dbReference type="Gene3D" id="3.30.160.360">
    <property type="match status" value="1"/>
</dbReference>
<proteinExistence type="predicted"/>
<feature type="compositionally biased region" description="Low complexity" evidence="3">
    <location>
        <begin position="27"/>
        <end position="40"/>
    </location>
</feature>
<dbReference type="KEGG" id="tva:4763550"/>
<dbReference type="Pfam" id="PF05965">
    <property type="entry name" value="FYRC"/>
    <property type="match status" value="1"/>
</dbReference>
<dbReference type="Gene3D" id="3.40.50.300">
    <property type="entry name" value="P-loop containing nucleotide triphosphate hydrolases"/>
    <property type="match status" value="1"/>
</dbReference>
<sequence length="1271" mass="147234">MSDSESNKSDTAPEETNNSDSEGQYYSDASASSTSKSNQNEDSEENEEQSSDHYYQSYSEKNSDNSSGGEEQNEEQNEENDEEVSDSDEREYSEEEEETEKKTYKRRKLMRSKFCKNFSFPPTDYDKTIKIKSKFDEHQSLMIASIVNKWRNGLCSLFYSENSKFRNKVIVGSIIALHKNHKNVPPSLIVCSQKEAAKLSRMIHKYSKLIISVSSKNKFSRDLSDWVTEDLQKADDFNVFICTKKFFKKKLKYLPHEVAWSTVVVTKVGSKTKDTKKFCKIFEKISHFSCILCSSDLSNMKEQDIKNIFSLMKIKVPSSFTDQHIYISLSSSFVNSTDTDLPKLLGSIEGTKNPSVNPYYDASETNILCPMSEYEFSVYIHLLNKSKELLISGKYDAADLHDIASDLLSACHHPIIVDGVKAGNYILSIPTNNHSAKMIVLANLIKSKEYAGERIVIITEDADSSVLVKFGLESYGIKTIVKGKINKKIPWEKIRDWQQTTNMPIVIDESNYKDAVTTITPTVLISYDSYCSLLMFRSKKKWTGLKRIRLLTAYATDFAFQSQILQYTNLTIEKILDEDTPKFRRLNAILRYCTAHLPDIKICSNDLKSPITTEQIILESAKMEYPKLDGDFSNNKEFWKQIFTIKPYSKILKTPKVPMTKYKGRVELRDDSFGSDSKRKEKSSDERQNDSESETEHETRSKKKKESEQIEDTYGSKNKDGFWNVHNVKEAVFHAMNFGMRDFDKVNITRYKREIQQIVQFCYYKLRSTGKVPAACKYIQELPGMKSIPISPEIVKEVEKMIGNRQMVYSFELASCVKDIVESKFTIYKKPSQTPLPPTSNWSYEDDIKLIKTVYDKGVINFGRDSEYKGSYDIKTYMVRLVLFIYRRIKKSYLGEIGVKEMRSMYKTLITYGYPNHQLFLNAVGNNYLDSKQSLHFLQSMLRFCTETDLNKRKEIAAAFPERFQKYQVTLVKQRLSDFERIRNLSKDIAGTCAEDWEFFRALDKHGFSNSYVSPTLIICLNDNLSEIKLRQRLKSELLANNHSGKILFEYNGQNLERLLPIRLSAMIMLENLGKLTDYCDDIACFFDGYRVSVICPSLLSFEKLVFVTCRVEIREMKPKFIIECLEDKKRFFFEGDTPDSCWEMYRSEIEMKQETSCPQFDGYEMFGFTTPNYHKIVNCVLKEDKCKSYIRRTFKDLNYKFSRERIQIGHYASVEKVVEKKKINPGDAKFDFSYLTRGEEESSMVVLSNQSSCFNALIDLYSFDDELHVY</sequence>
<dbReference type="InterPro" id="IPR003889">
    <property type="entry name" value="FYrich_C"/>
</dbReference>
<dbReference type="PROSITE" id="PS51542">
    <property type="entry name" value="FYRN"/>
    <property type="match status" value="1"/>
</dbReference>
<dbReference type="EMBL" id="DS113442">
    <property type="protein sequence ID" value="EAY05699.1"/>
    <property type="molecule type" value="Genomic_DNA"/>
</dbReference>
<gene>
    <name evidence="4" type="ORF">TVAG_005430</name>
</gene>
<feature type="region of interest" description="Disordered" evidence="3">
    <location>
        <begin position="670"/>
        <end position="713"/>
    </location>
</feature>
<feature type="region of interest" description="Disordered" evidence="3">
    <location>
        <begin position="1"/>
        <end position="104"/>
    </location>
</feature>